<dbReference type="InterPro" id="IPR050151">
    <property type="entry name" value="Class-I_Pyr_Nuc-Dis_Oxidored"/>
</dbReference>
<dbReference type="InterPro" id="IPR036188">
    <property type="entry name" value="FAD/NAD-bd_sf"/>
</dbReference>
<keyword evidence="7 14" id="KW-0274">FAD</keyword>
<sequence>MSRLPCKDDRVPKDSYDVVVLGAGSGGYACALRAAELGLSVALIEKDRLGGTCLHVGCIPTKALLHAAEVADAARESEQFGVRATLEGIDMAGVNGYKDAVVGRLFKGLTGLVKGRGIEVVEGAGRLTSPTTVDVAGTTYTGRHVVLATGSYPRSLPGLEVDGERVLTSEQALRLDSVPASVVVLGGGVIGCEFASVWRSFGAEVTIVEALPHLVPLEDEASSKALERAFRKRGIAFRTDTRFESVKVGDDAVQVTVAGGDTIEADLLLVAVGRGPVTDKLGYAEQGVAMERGFVTTDERCRTSVPEVYAVGDIVPGLQLAHRGFAQGIFVAEDIAGLAPRPVEEVTIPRVTYCEPEVASVGLTEAQAREQYGEEIETLTYDLAGNGKSQILRTAGFVKLVRRTEGPVVGVHMVGARVGELVGEAQLVVGWEAHPDDVAPLVHAHPTQNEALGEAHLALAGKPLHAHS</sequence>
<dbReference type="GO" id="GO:0004148">
    <property type="term" value="F:dihydrolipoyl dehydrogenase (NADH) activity"/>
    <property type="evidence" value="ECO:0007669"/>
    <property type="project" value="UniProtKB-EC"/>
</dbReference>
<dbReference type="PROSITE" id="PS00076">
    <property type="entry name" value="PYRIDINE_REDOX_1"/>
    <property type="match status" value="1"/>
</dbReference>
<name>A0A3L8P223_9ACTN</name>
<keyword evidence="5" id="KW-0963">Cytoplasm</keyword>
<dbReference type="SUPFAM" id="SSF51905">
    <property type="entry name" value="FAD/NAD(P)-binding domain"/>
    <property type="match status" value="1"/>
</dbReference>
<dbReference type="InterPro" id="IPR016156">
    <property type="entry name" value="FAD/NAD-linked_Rdtase_dimer_sf"/>
</dbReference>
<feature type="domain" description="FAD/NAD(P)-binding" evidence="18">
    <location>
        <begin position="16"/>
        <end position="328"/>
    </location>
</feature>
<keyword evidence="10" id="KW-1015">Disulfide bond</keyword>
<keyword evidence="8 16" id="KW-0560">Oxidoreductase</keyword>
<comment type="similarity">
    <text evidence="2 16">Belongs to the class-I pyridine nucleotide-disulfide oxidoreductase family.</text>
</comment>
<reference evidence="19 20" key="1">
    <citation type="submission" date="2018-10" db="EMBL/GenBank/DDBJ databases">
        <title>Marmoricola sp. 4Q3S-7 whole genome shotgun sequence.</title>
        <authorList>
            <person name="Li F."/>
        </authorList>
    </citation>
    <scope>NUCLEOTIDE SEQUENCE [LARGE SCALE GENOMIC DNA]</scope>
    <source>
        <strain evidence="19 20">4Q3S-7</strain>
    </source>
</reference>
<dbReference type="InterPro" id="IPR006258">
    <property type="entry name" value="Lipoamide_DH"/>
</dbReference>
<evidence type="ECO:0000313" key="19">
    <source>
        <dbReference type="EMBL" id="RLV49436.1"/>
    </source>
</evidence>
<evidence type="ECO:0000256" key="10">
    <source>
        <dbReference type="ARBA" id="ARBA00023157"/>
    </source>
</evidence>
<dbReference type="InterPro" id="IPR001100">
    <property type="entry name" value="Pyr_nuc-diS_OxRdtase"/>
</dbReference>
<evidence type="ECO:0000256" key="15">
    <source>
        <dbReference type="PIRSR" id="PIRSR000350-4"/>
    </source>
</evidence>
<evidence type="ECO:0000256" key="9">
    <source>
        <dbReference type="ARBA" id="ARBA00023027"/>
    </source>
</evidence>
<evidence type="ECO:0000256" key="11">
    <source>
        <dbReference type="ARBA" id="ARBA00023284"/>
    </source>
</evidence>
<protein>
    <recommendedName>
        <fullName evidence="4 16">Dihydrolipoyl dehydrogenase</fullName>
        <ecNumber evidence="3 16">1.8.1.4</ecNumber>
    </recommendedName>
</protein>
<dbReference type="EMBL" id="RDBE01000007">
    <property type="protein sequence ID" value="RLV49436.1"/>
    <property type="molecule type" value="Genomic_DNA"/>
</dbReference>
<comment type="catalytic activity">
    <reaction evidence="12 16">
        <text>N(6)-[(R)-dihydrolipoyl]-L-lysyl-[protein] + NAD(+) = N(6)-[(R)-lipoyl]-L-lysyl-[protein] + NADH + H(+)</text>
        <dbReference type="Rhea" id="RHEA:15045"/>
        <dbReference type="Rhea" id="RHEA-COMP:10474"/>
        <dbReference type="Rhea" id="RHEA-COMP:10475"/>
        <dbReference type="ChEBI" id="CHEBI:15378"/>
        <dbReference type="ChEBI" id="CHEBI:57540"/>
        <dbReference type="ChEBI" id="CHEBI:57945"/>
        <dbReference type="ChEBI" id="CHEBI:83099"/>
        <dbReference type="ChEBI" id="CHEBI:83100"/>
        <dbReference type="EC" id="1.8.1.4"/>
    </reaction>
</comment>
<dbReference type="Gene3D" id="3.30.390.30">
    <property type="match status" value="1"/>
</dbReference>
<evidence type="ECO:0000256" key="5">
    <source>
        <dbReference type="ARBA" id="ARBA00022490"/>
    </source>
</evidence>
<keyword evidence="6 16" id="KW-0285">Flavoprotein</keyword>
<dbReference type="InterPro" id="IPR023753">
    <property type="entry name" value="FAD/NAD-binding_dom"/>
</dbReference>
<evidence type="ECO:0000256" key="12">
    <source>
        <dbReference type="ARBA" id="ARBA00049187"/>
    </source>
</evidence>
<keyword evidence="20" id="KW-1185">Reference proteome</keyword>
<dbReference type="NCBIfam" id="TIGR01350">
    <property type="entry name" value="lipoamide_DH"/>
    <property type="match status" value="1"/>
</dbReference>
<dbReference type="GO" id="GO:0050660">
    <property type="term" value="F:flavin adenine dinucleotide binding"/>
    <property type="evidence" value="ECO:0007669"/>
    <property type="project" value="InterPro"/>
</dbReference>
<evidence type="ECO:0000256" key="7">
    <source>
        <dbReference type="ARBA" id="ARBA00022827"/>
    </source>
</evidence>
<evidence type="ECO:0000256" key="8">
    <source>
        <dbReference type="ARBA" id="ARBA00023002"/>
    </source>
</evidence>
<dbReference type="AlphaFoldDB" id="A0A3L8P223"/>
<evidence type="ECO:0000313" key="20">
    <source>
        <dbReference type="Proteomes" id="UP000281708"/>
    </source>
</evidence>
<dbReference type="PIRSF" id="PIRSF000350">
    <property type="entry name" value="Mercury_reductase_MerA"/>
    <property type="match status" value="1"/>
</dbReference>
<dbReference type="Pfam" id="PF07992">
    <property type="entry name" value="Pyr_redox_2"/>
    <property type="match status" value="1"/>
</dbReference>
<feature type="disulfide bond" description="Redox-active" evidence="15">
    <location>
        <begin position="53"/>
        <end position="58"/>
    </location>
</feature>
<feature type="active site" description="Proton acceptor" evidence="13">
    <location>
        <position position="445"/>
    </location>
</feature>
<dbReference type="PANTHER" id="PTHR22912">
    <property type="entry name" value="DISULFIDE OXIDOREDUCTASE"/>
    <property type="match status" value="1"/>
</dbReference>
<organism evidence="19 20">
    <name type="scientific">Nocardioides mangrovicus</name>
    <dbReference type="NCBI Taxonomy" id="2478913"/>
    <lineage>
        <taxon>Bacteria</taxon>
        <taxon>Bacillati</taxon>
        <taxon>Actinomycetota</taxon>
        <taxon>Actinomycetes</taxon>
        <taxon>Propionibacteriales</taxon>
        <taxon>Nocardioidaceae</taxon>
        <taxon>Nocardioides</taxon>
    </lineage>
</organism>
<evidence type="ECO:0000259" key="18">
    <source>
        <dbReference type="Pfam" id="PF07992"/>
    </source>
</evidence>
<dbReference type="EC" id="1.8.1.4" evidence="3 16"/>
<evidence type="ECO:0000256" key="4">
    <source>
        <dbReference type="ARBA" id="ARBA00016961"/>
    </source>
</evidence>
<evidence type="ECO:0000256" key="6">
    <source>
        <dbReference type="ARBA" id="ARBA00022630"/>
    </source>
</evidence>
<comment type="caution">
    <text evidence="19">The sequence shown here is derived from an EMBL/GenBank/DDBJ whole genome shotgun (WGS) entry which is preliminary data.</text>
</comment>
<dbReference type="GO" id="GO:0006103">
    <property type="term" value="P:2-oxoglutarate metabolic process"/>
    <property type="evidence" value="ECO:0007669"/>
    <property type="project" value="TreeGrafter"/>
</dbReference>
<feature type="binding site" evidence="14">
    <location>
        <position position="125"/>
    </location>
    <ligand>
        <name>FAD</name>
        <dbReference type="ChEBI" id="CHEBI:57692"/>
    </ligand>
</feature>
<evidence type="ECO:0000256" key="16">
    <source>
        <dbReference type="RuleBase" id="RU003692"/>
    </source>
</evidence>
<dbReference type="Pfam" id="PF02852">
    <property type="entry name" value="Pyr_redox_dim"/>
    <property type="match status" value="1"/>
</dbReference>
<evidence type="ECO:0000256" key="1">
    <source>
        <dbReference type="ARBA" id="ARBA00004496"/>
    </source>
</evidence>
<dbReference type="GO" id="GO:0005737">
    <property type="term" value="C:cytoplasm"/>
    <property type="evidence" value="ECO:0007669"/>
    <property type="project" value="UniProtKB-SubCell"/>
</dbReference>
<feature type="binding site" evidence="14">
    <location>
        <position position="313"/>
    </location>
    <ligand>
        <name>FAD</name>
        <dbReference type="ChEBI" id="CHEBI:57692"/>
    </ligand>
</feature>
<feature type="binding site" evidence="14">
    <location>
        <position position="273"/>
    </location>
    <ligand>
        <name>NAD(+)</name>
        <dbReference type="ChEBI" id="CHEBI:57540"/>
    </ligand>
</feature>
<evidence type="ECO:0000256" key="3">
    <source>
        <dbReference type="ARBA" id="ARBA00012608"/>
    </source>
</evidence>
<evidence type="ECO:0000256" key="2">
    <source>
        <dbReference type="ARBA" id="ARBA00007532"/>
    </source>
</evidence>
<dbReference type="InterPro" id="IPR012999">
    <property type="entry name" value="Pyr_OxRdtase_I_AS"/>
</dbReference>
<accession>A0A3L8P223</accession>
<comment type="cofactor">
    <cofactor evidence="14 16">
        <name>FAD</name>
        <dbReference type="ChEBI" id="CHEBI:57692"/>
    </cofactor>
    <text evidence="14 16">Binds 1 FAD per subunit.</text>
</comment>
<gene>
    <name evidence="19" type="primary">lpdA</name>
    <name evidence="19" type="ORF">D9V37_11165</name>
</gene>
<dbReference type="Proteomes" id="UP000281708">
    <property type="component" value="Unassembled WGS sequence"/>
</dbReference>
<feature type="domain" description="Pyridine nucleotide-disulphide oxidoreductase dimerisation" evidence="17">
    <location>
        <begin position="348"/>
        <end position="455"/>
    </location>
</feature>
<dbReference type="SUPFAM" id="SSF55424">
    <property type="entry name" value="FAD/NAD-linked reductases, dimerisation (C-terminal) domain"/>
    <property type="match status" value="1"/>
</dbReference>
<dbReference type="InterPro" id="IPR004099">
    <property type="entry name" value="Pyr_nucl-diS_OxRdtase_dimer"/>
</dbReference>
<dbReference type="PANTHER" id="PTHR22912:SF217">
    <property type="entry name" value="DIHYDROLIPOYL DEHYDROGENASE"/>
    <property type="match status" value="1"/>
</dbReference>
<feature type="binding site" evidence="14">
    <location>
        <position position="209"/>
    </location>
    <ligand>
        <name>NAD(+)</name>
        <dbReference type="ChEBI" id="CHEBI:57540"/>
    </ligand>
</feature>
<proteinExistence type="inferred from homology"/>
<keyword evidence="11 16" id="KW-0676">Redox-active center</keyword>
<evidence type="ECO:0000256" key="14">
    <source>
        <dbReference type="PIRSR" id="PIRSR000350-3"/>
    </source>
</evidence>
<dbReference type="FunFam" id="3.30.390.30:FF:000001">
    <property type="entry name" value="Dihydrolipoyl dehydrogenase"/>
    <property type="match status" value="1"/>
</dbReference>
<dbReference type="PRINTS" id="PR00368">
    <property type="entry name" value="FADPNR"/>
</dbReference>
<evidence type="ECO:0000256" key="13">
    <source>
        <dbReference type="PIRSR" id="PIRSR000350-2"/>
    </source>
</evidence>
<feature type="binding site" evidence="14">
    <location>
        <begin position="186"/>
        <end position="193"/>
    </location>
    <ligand>
        <name>NAD(+)</name>
        <dbReference type="ChEBI" id="CHEBI:57540"/>
    </ligand>
</feature>
<keyword evidence="9 14" id="KW-0520">NAD</keyword>
<feature type="binding site" evidence="14">
    <location>
        <begin position="149"/>
        <end position="151"/>
    </location>
    <ligand>
        <name>FAD</name>
        <dbReference type="ChEBI" id="CHEBI:57692"/>
    </ligand>
</feature>
<dbReference type="OrthoDB" id="4763248at2"/>
<dbReference type="PRINTS" id="PR00411">
    <property type="entry name" value="PNDRDTASEI"/>
</dbReference>
<feature type="binding site" evidence="14">
    <location>
        <position position="62"/>
    </location>
    <ligand>
        <name>FAD</name>
        <dbReference type="ChEBI" id="CHEBI:57692"/>
    </ligand>
</feature>
<keyword evidence="14" id="KW-0547">Nucleotide-binding</keyword>
<comment type="subcellular location">
    <subcellularLocation>
        <location evidence="1">Cytoplasm</location>
    </subcellularLocation>
</comment>
<evidence type="ECO:0000259" key="17">
    <source>
        <dbReference type="Pfam" id="PF02852"/>
    </source>
</evidence>
<comment type="miscellaneous">
    <text evidence="16">The active site is a redox-active disulfide bond.</text>
</comment>
<dbReference type="PROSITE" id="PS51257">
    <property type="entry name" value="PROKAR_LIPOPROTEIN"/>
    <property type="match status" value="1"/>
</dbReference>
<dbReference type="Gene3D" id="3.50.50.60">
    <property type="entry name" value="FAD/NAD(P)-binding domain"/>
    <property type="match status" value="2"/>
</dbReference>